<evidence type="ECO:0000256" key="3">
    <source>
        <dbReference type="ARBA" id="ARBA00023125"/>
    </source>
</evidence>
<evidence type="ECO:0000313" key="6">
    <source>
        <dbReference type="EMBL" id="MFD2312237.1"/>
    </source>
</evidence>
<dbReference type="Gene3D" id="3.40.190.290">
    <property type="match status" value="1"/>
</dbReference>
<dbReference type="InterPro" id="IPR036390">
    <property type="entry name" value="WH_DNA-bd_sf"/>
</dbReference>
<accession>A0ABW5EGD8</accession>
<feature type="domain" description="HTH lysR-type" evidence="5">
    <location>
        <begin position="11"/>
        <end position="62"/>
    </location>
</feature>
<reference evidence="7" key="1">
    <citation type="journal article" date="2019" name="Int. J. Syst. Evol. Microbiol.">
        <title>The Global Catalogue of Microorganisms (GCM) 10K type strain sequencing project: providing services to taxonomists for standard genome sequencing and annotation.</title>
        <authorList>
            <consortium name="The Broad Institute Genomics Platform"/>
            <consortium name="The Broad Institute Genome Sequencing Center for Infectious Disease"/>
            <person name="Wu L."/>
            <person name="Ma J."/>
        </authorList>
    </citation>
    <scope>NUCLEOTIDE SEQUENCE [LARGE SCALE GENOMIC DNA]</scope>
    <source>
        <strain evidence="7">KCTC 12848</strain>
    </source>
</reference>
<dbReference type="Pfam" id="PF03466">
    <property type="entry name" value="LysR_substrate"/>
    <property type="match status" value="1"/>
</dbReference>
<dbReference type="InterPro" id="IPR058163">
    <property type="entry name" value="LysR-type_TF_proteobact-type"/>
</dbReference>
<sequence>MAKDIGWELYRSFLGVLREGSLSAAARALGVTQPTVGRHIAALEKSFGLTLFVRSQGGLQPTQAAGSLRVHAEEMAKTAAALQRAAANQGTGVRGVVRVTASEVVGVEVLPAILTRLRNDFPELKLELVLSNRPQDLLHREADIAVRMFRPHQAQLVARRIGEIEVGLHAREDYLGRHGCPDHPQELAANALIGFDQQTDFIRRAARNLPAGFDRERFVLSADSDLAQLAMIRAGAGIGACQVPLASRDRRLVRVLPEHFCLPMETWVTMHEDLRNSAPCRAAFDALATGLQQYLAQD</sequence>
<evidence type="ECO:0000256" key="1">
    <source>
        <dbReference type="ARBA" id="ARBA00009437"/>
    </source>
</evidence>
<dbReference type="InterPro" id="IPR036388">
    <property type="entry name" value="WH-like_DNA-bd_sf"/>
</dbReference>
<dbReference type="InterPro" id="IPR000847">
    <property type="entry name" value="LysR_HTH_N"/>
</dbReference>
<keyword evidence="4" id="KW-0804">Transcription</keyword>
<dbReference type="InterPro" id="IPR005119">
    <property type="entry name" value="LysR_subst-bd"/>
</dbReference>
<dbReference type="PANTHER" id="PTHR30537">
    <property type="entry name" value="HTH-TYPE TRANSCRIPTIONAL REGULATOR"/>
    <property type="match status" value="1"/>
</dbReference>
<name>A0ABW5EGD8_9GAMM</name>
<comment type="similarity">
    <text evidence="1">Belongs to the LysR transcriptional regulatory family.</text>
</comment>
<keyword evidence="7" id="KW-1185">Reference proteome</keyword>
<comment type="caution">
    <text evidence="6">The sequence shown here is derived from an EMBL/GenBank/DDBJ whole genome shotgun (WGS) entry which is preliminary data.</text>
</comment>
<dbReference type="SUPFAM" id="SSF53850">
    <property type="entry name" value="Periplasmic binding protein-like II"/>
    <property type="match status" value="1"/>
</dbReference>
<dbReference type="PROSITE" id="PS50931">
    <property type="entry name" value="HTH_LYSR"/>
    <property type="match status" value="1"/>
</dbReference>
<dbReference type="Pfam" id="PF00126">
    <property type="entry name" value="HTH_1"/>
    <property type="match status" value="1"/>
</dbReference>
<dbReference type="PRINTS" id="PR00039">
    <property type="entry name" value="HTHLYSR"/>
</dbReference>
<gene>
    <name evidence="6" type="ORF">ACFSKX_17585</name>
</gene>
<evidence type="ECO:0000259" key="5">
    <source>
        <dbReference type="PROSITE" id="PS50931"/>
    </source>
</evidence>
<dbReference type="SUPFAM" id="SSF46785">
    <property type="entry name" value="Winged helix' DNA-binding domain"/>
    <property type="match status" value="1"/>
</dbReference>
<dbReference type="PANTHER" id="PTHR30537:SF3">
    <property type="entry name" value="TRANSCRIPTIONAL REGULATORY PROTEIN"/>
    <property type="match status" value="1"/>
</dbReference>
<evidence type="ECO:0000256" key="4">
    <source>
        <dbReference type="ARBA" id="ARBA00023163"/>
    </source>
</evidence>
<dbReference type="Gene3D" id="1.10.10.10">
    <property type="entry name" value="Winged helix-like DNA-binding domain superfamily/Winged helix DNA-binding domain"/>
    <property type="match status" value="1"/>
</dbReference>
<dbReference type="EMBL" id="JBHUJD010000032">
    <property type="protein sequence ID" value="MFD2312237.1"/>
    <property type="molecule type" value="Genomic_DNA"/>
</dbReference>
<keyword evidence="2" id="KW-0805">Transcription regulation</keyword>
<protein>
    <submittedName>
        <fullName evidence="6">LysR family transcriptional regulator</fullName>
    </submittedName>
</protein>
<proteinExistence type="inferred from homology"/>
<dbReference type="RefSeq" id="WP_265723130.1">
    <property type="nucleotide sequence ID" value="NZ_JAPIVK010000038.1"/>
</dbReference>
<evidence type="ECO:0000313" key="7">
    <source>
        <dbReference type="Proteomes" id="UP001597425"/>
    </source>
</evidence>
<evidence type="ECO:0000256" key="2">
    <source>
        <dbReference type="ARBA" id="ARBA00023015"/>
    </source>
</evidence>
<keyword evidence="3" id="KW-0238">DNA-binding</keyword>
<dbReference type="Proteomes" id="UP001597425">
    <property type="component" value="Unassembled WGS sequence"/>
</dbReference>
<organism evidence="6 7">
    <name type="scientific">Microbulbifer halophilus</name>
    <dbReference type="NCBI Taxonomy" id="453963"/>
    <lineage>
        <taxon>Bacteria</taxon>
        <taxon>Pseudomonadati</taxon>
        <taxon>Pseudomonadota</taxon>
        <taxon>Gammaproteobacteria</taxon>
        <taxon>Cellvibrionales</taxon>
        <taxon>Microbulbiferaceae</taxon>
        <taxon>Microbulbifer</taxon>
    </lineage>
</organism>